<dbReference type="AlphaFoldDB" id="A0A558FG51"/>
<dbReference type="GeneID" id="64872077"/>
<evidence type="ECO:0000313" key="1">
    <source>
        <dbReference type="EMBL" id="TVT84471.1"/>
    </source>
</evidence>
<protein>
    <submittedName>
        <fullName evidence="1">Uncharacterized protein</fullName>
    </submittedName>
</protein>
<comment type="caution">
    <text evidence="1">The sequence shown here is derived from an EMBL/GenBank/DDBJ whole genome shotgun (WGS) entry which is preliminary data.</text>
</comment>
<evidence type="ECO:0000313" key="2">
    <source>
        <dbReference type="Proteomes" id="UP000316981"/>
    </source>
</evidence>
<proteinExistence type="predicted"/>
<dbReference type="Proteomes" id="UP000316981">
    <property type="component" value="Unassembled WGS sequence"/>
</dbReference>
<reference evidence="1 2" key="1">
    <citation type="submission" date="2019-07" db="EMBL/GenBank/DDBJ databases">
        <title>Draft Genome Sequence of the first blaOXA-58-Harboring Acinetobacter colistiniresistens clinical isolate from Brazil.</title>
        <authorList>
            <person name="Favaro L.S."/>
            <person name="Paula-Petroli S.B."/>
            <person name="Moura C.F."/>
            <person name="Tognim M.C.B."/>
            <person name="Venancio E.J."/>
            <person name="Yamada-Ogatta S.F."/>
            <person name="Carrara-Marroni F.E."/>
        </authorList>
    </citation>
    <scope>NUCLEOTIDE SEQUENCE [LARGE SCALE GENOMIC DNA]</scope>
    <source>
        <strain evidence="1 2">DL</strain>
    </source>
</reference>
<name>A0A558FG51_9GAMM</name>
<gene>
    <name evidence="1" type="ORF">FPV60_05575</name>
</gene>
<dbReference type="EMBL" id="VMTP01000044">
    <property type="protein sequence ID" value="TVT84471.1"/>
    <property type="molecule type" value="Genomic_DNA"/>
</dbReference>
<organism evidence="1 2">
    <name type="scientific">Acinetobacter colistiniresistens</name>
    <dbReference type="NCBI Taxonomy" id="280145"/>
    <lineage>
        <taxon>Bacteria</taxon>
        <taxon>Pseudomonadati</taxon>
        <taxon>Pseudomonadota</taxon>
        <taxon>Gammaproteobacteria</taxon>
        <taxon>Moraxellales</taxon>
        <taxon>Moraxellaceae</taxon>
        <taxon>Acinetobacter</taxon>
    </lineage>
</organism>
<dbReference type="RefSeq" id="WP_032861662.1">
    <property type="nucleotide sequence ID" value="NZ_BHGD02000009.1"/>
</dbReference>
<sequence length="60" mass="6579">MATHHADAKNDEMTEISSVHTIQSVDSLNTIKKCIFPLGKSAAKGAKSSFVFVIFGIYYE</sequence>
<accession>A0A558FG51</accession>